<dbReference type="InterPro" id="IPR013320">
    <property type="entry name" value="ConA-like_dom_sf"/>
</dbReference>
<dbReference type="SUPFAM" id="SSF49899">
    <property type="entry name" value="Concanavalin A-like lectins/glucanases"/>
    <property type="match status" value="1"/>
</dbReference>
<dbReference type="PANTHER" id="PTHR37536">
    <property type="entry name" value="PUTATIVE (AFU_ORTHOLOGUE AFUA_3G02970)-RELATED"/>
    <property type="match status" value="1"/>
</dbReference>
<reference evidence="1 2" key="1">
    <citation type="journal article" date="2012" name="BMC Genomics">
        <title>Comparative genomics of the white-rot fungi, Phanerochaete carnosa and P. chrysosporium, to elucidate the genetic basis of the distinct wood types they colonize.</title>
        <authorList>
            <person name="Suzuki H."/>
            <person name="MacDonald J."/>
            <person name="Syed K."/>
            <person name="Salamov A."/>
            <person name="Hori C."/>
            <person name="Aerts A."/>
            <person name="Henrissat B."/>
            <person name="Wiebenga A."/>
            <person name="vanKuyk P.A."/>
            <person name="Barry K."/>
            <person name="Lindquist E."/>
            <person name="LaButti K."/>
            <person name="Lapidus A."/>
            <person name="Lucas S."/>
            <person name="Coutinho P."/>
            <person name="Gong Y."/>
            <person name="Samejima M."/>
            <person name="Mahadevan R."/>
            <person name="Abou-Zaid M."/>
            <person name="de Vries R.P."/>
            <person name="Igarashi K."/>
            <person name="Yadav J.S."/>
            <person name="Grigoriev I.V."/>
            <person name="Master E.R."/>
        </authorList>
    </citation>
    <scope>NUCLEOTIDE SEQUENCE [LARGE SCALE GENOMIC DNA]</scope>
    <source>
        <strain evidence="1 2">HHB-10118-sp</strain>
    </source>
</reference>
<protein>
    <submittedName>
        <fullName evidence="1">Uncharacterized protein</fullName>
    </submittedName>
</protein>
<dbReference type="GeneID" id="18911505"/>
<dbReference type="Gene3D" id="2.60.120.700">
    <property type="entry name" value="Peptidase G1"/>
    <property type="match status" value="1"/>
</dbReference>
<name>K5VGX4_PHACS</name>
<dbReference type="InParanoid" id="K5VGX4"/>
<accession>K5VGX4</accession>
<dbReference type="AlphaFoldDB" id="K5VGX4"/>
<sequence length="168" mass="17192">MSLVGLGAISCENALTVGIDLTLQNDSSSFTAFYEIFPSGEAFNFSDISFAAGDIVTVNITAATATNATSGTAFIINQSTGQTASKHIHTGSMCGADVEWTVQGLFENGTTTLAPIVDFGTVDFTDVSAETLSGPVGVSDAAIFDMEPGHTVISSVTVSSSSVGIDFL</sequence>
<dbReference type="HOGENOM" id="CLU_066466_4_0_1"/>
<dbReference type="KEGG" id="pco:PHACADRAFT_200408"/>
<proteinExistence type="predicted"/>
<dbReference type="EMBL" id="JH930478">
    <property type="protein sequence ID" value="EKM50463.1"/>
    <property type="molecule type" value="Genomic_DNA"/>
</dbReference>
<keyword evidence="2" id="KW-1185">Reference proteome</keyword>
<organism evidence="1 2">
    <name type="scientific">Phanerochaete carnosa (strain HHB-10118-sp)</name>
    <name type="common">White-rot fungus</name>
    <name type="synonym">Peniophora carnosa</name>
    <dbReference type="NCBI Taxonomy" id="650164"/>
    <lineage>
        <taxon>Eukaryota</taxon>
        <taxon>Fungi</taxon>
        <taxon>Dikarya</taxon>
        <taxon>Basidiomycota</taxon>
        <taxon>Agaricomycotina</taxon>
        <taxon>Agaricomycetes</taxon>
        <taxon>Polyporales</taxon>
        <taxon>Phanerochaetaceae</taxon>
        <taxon>Phanerochaete</taxon>
    </lineage>
</organism>
<dbReference type="InterPro" id="IPR038656">
    <property type="entry name" value="Peptidase_G1_sf"/>
</dbReference>
<dbReference type="InterPro" id="IPR000250">
    <property type="entry name" value="Peptidase_G1"/>
</dbReference>
<dbReference type="OrthoDB" id="2862635at2759"/>
<dbReference type="GO" id="GO:0070007">
    <property type="term" value="F:glutamic-type endopeptidase activity"/>
    <property type="evidence" value="ECO:0007669"/>
    <property type="project" value="InterPro"/>
</dbReference>
<dbReference type="GO" id="GO:0006508">
    <property type="term" value="P:proteolysis"/>
    <property type="evidence" value="ECO:0007669"/>
    <property type="project" value="InterPro"/>
</dbReference>
<dbReference type="CDD" id="cd13426">
    <property type="entry name" value="Peptidase_G1"/>
    <property type="match status" value="1"/>
</dbReference>
<dbReference type="RefSeq" id="XP_007400735.1">
    <property type="nucleotide sequence ID" value="XM_007400673.1"/>
</dbReference>
<gene>
    <name evidence="1" type="ORF">PHACADRAFT_200408</name>
</gene>
<evidence type="ECO:0000313" key="1">
    <source>
        <dbReference type="EMBL" id="EKM50463.1"/>
    </source>
</evidence>
<dbReference type="Pfam" id="PF01828">
    <property type="entry name" value="Peptidase_A4"/>
    <property type="match status" value="1"/>
</dbReference>
<dbReference type="PANTHER" id="PTHR37536:SF1">
    <property type="entry name" value="ASPERGILLOPEPSIN, PUTAITVE (AFU_ORTHOLOGUE AFUA_7G01200)"/>
    <property type="match status" value="1"/>
</dbReference>
<evidence type="ECO:0000313" key="2">
    <source>
        <dbReference type="Proteomes" id="UP000008370"/>
    </source>
</evidence>
<dbReference type="Proteomes" id="UP000008370">
    <property type="component" value="Unassembled WGS sequence"/>
</dbReference>